<dbReference type="Gene3D" id="3.30.200.20">
    <property type="entry name" value="Phosphorylase Kinase, domain 1"/>
    <property type="match status" value="1"/>
</dbReference>
<feature type="region of interest" description="Disordered" evidence="2">
    <location>
        <begin position="169"/>
        <end position="191"/>
    </location>
</feature>
<dbReference type="GO" id="GO:0004672">
    <property type="term" value="F:protein kinase activity"/>
    <property type="evidence" value="ECO:0007669"/>
    <property type="project" value="InterPro"/>
</dbReference>
<evidence type="ECO:0000313" key="6">
    <source>
        <dbReference type="Proteomes" id="UP001445335"/>
    </source>
</evidence>
<dbReference type="AlphaFoldDB" id="A0AAW1R0B2"/>
<proteinExistence type="predicted"/>
<keyword evidence="3" id="KW-1133">Transmembrane helix</keyword>
<dbReference type="SUPFAM" id="SSF56112">
    <property type="entry name" value="Protein kinase-like (PK-like)"/>
    <property type="match status" value="1"/>
</dbReference>
<sequence>MFPGRTTIAARAGHRQSIQPTARGTSTGTEDGAFMLWWLAAFSIVATALFVATRRGRLRAATSFRAFSGRWSACTSVSLDMATLAAGKRHGVELLEELGRGVFGKVFRGRFCDEVVAVKVLEFEVPARLAHTKLAEISIATSLRHPCVVQTHTVVVEVLREGAASQLHRRLSGGSAGSGADGGSPGSGYDALPSQVVRAQLGLESPQRPAARVAAAAPLERPPGRHQ</sequence>
<dbReference type="GO" id="GO:0005524">
    <property type="term" value="F:ATP binding"/>
    <property type="evidence" value="ECO:0007669"/>
    <property type="project" value="UniProtKB-UniRule"/>
</dbReference>
<gene>
    <name evidence="5" type="ORF">WJX81_003886</name>
</gene>
<dbReference type="PROSITE" id="PS00107">
    <property type="entry name" value="PROTEIN_KINASE_ATP"/>
    <property type="match status" value="1"/>
</dbReference>
<feature type="region of interest" description="Disordered" evidence="2">
    <location>
        <begin position="1"/>
        <end position="27"/>
    </location>
</feature>
<feature type="transmembrane region" description="Helical" evidence="3">
    <location>
        <begin position="34"/>
        <end position="52"/>
    </location>
</feature>
<feature type="domain" description="Protein kinase" evidence="4">
    <location>
        <begin position="92"/>
        <end position="227"/>
    </location>
</feature>
<feature type="compositionally biased region" description="Polar residues" evidence="2">
    <location>
        <begin position="16"/>
        <end position="27"/>
    </location>
</feature>
<dbReference type="InterPro" id="IPR011009">
    <property type="entry name" value="Kinase-like_dom_sf"/>
</dbReference>
<keyword evidence="1" id="KW-0067">ATP-binding</keyword>
<evidence type="ECO:0000256" key="1">
    <source>
        <dbReference type="PROSITE-ProRule" id="PRU10141"/>
    </source>
</evidence>
<evidence type="ECO:0000256" key="3">
    <source>
        <dbReference type="SAM" id="Phobius"/>
    </source>
</evidence>
<feature type="compositionally biased region" description="Gly residues" evidence="2">
    <location>
        <begin position="174"/>
        <end position="186"/>
    </location>
</feature>
<dbReference type="Proteomes" id="UP001445335">
    <property type="component" value="Unassembled WGS sequence"/>
</dbReference>
<dbReference type="Pfam" id="PF07714">
    <property type="entry name" value="PK_Tyr_Ser-Thr"/>
    <property type="match status" value="1"/>
</dbReference>
<accession>A0AAW1R0B2</accession>
<comment type="caution">
    <text evidence="5">The sequence shown here is derived from an EMBL/GenBank/DDBJ whole genome shotgun (WGS) entry which is preliminary data.</text>
</comment>
<protein>
    <recommendedName>
        <fullName evidence="4">Protein kinase domain-containing protein</fullName>
    </recommendedName>
</protein>
<organism evidence="5 6">
    <name type="scientific">Elliptochloris bilobata</name>
    <dbReference type="NCBI Taxonomy" id="381761"/>
    <lineage>
        <taxon>Eukaryota</taxon>
        <taxon>Viridiplantae</taxon>
        <taxon>Chlorophyta</taxon>
        <taxon>core chlorophytes</taxon>
        <taxon>Trebouxiophyceae</taxon>
        <taxon>Trebouxiophyceae incertae sedis</taxon>
        <taxon>Elliptochloris clade</taxon>
        <taxon>Elliptochloris</taxon>
    </lineage>
</organism>
<keyword evidence="3" id="KW-0472">Membrane</keyword>
<dbReference type="InterPro" id="IPR000719">
    <property type="entry name" value="Prot_kinase_dom"/>
</dbReference>
<name>A0AAW1R0B2_9CHLO</name>
<dbReference type="InterPro" id="IPR001245">
    <property type="entry name" value="Ser-Thr/Tyr_kinase_cat_dom"/>
</dbReference>
<reference evidence="5 6" key="1">
    <citation type="journal article" date="2024" name="Nat. Commun.">
        <title>Phylogenomics reveals the evolutionary origins of lichenization in chlorophyte algae.</title>
        <authorList>
            <person name="Puginier C."/>
            <person name="Libourel C."/>
            <person name="Otte J."/>
            <person name="Skaloud P."/>
            <person name="Haon M."/>
            <person name="Grisel S."/>
            <person name="Petersen M."/>
            <person name="Berrin J.G."/>
            <person name="Delaux P.M."/>
            <person name="Dal Grande F."/>
            <person name="Keller J."/>
        </authorList>
    </citation>
    <scope>NUCLEOTIDE SEQUENCE [LARGE SCALE GENOMIC DNA]</scope>
    <source>
        <strain evidence="5 6">SAG 245.80</strain>
    </source>
</reference>
<feature type="binding site" evidence="1">
    <location>
        <position position="119"/>
    </location>
    <ligand>
        <name>ATP</name>
        <dbReference type="ChEBI" id="CHEBI:30616"/>
    </ligand>
</feature>
<feature type="region of interest" description="Disordered" evidence="2">
    <location>
        <begin position="203"/>
        <end position="227"/>
    </location>
</feature>
<dbReference type="PROSITE" id="PS50011">
    <property type="entry name" value="PROTEIN_KINASE_DOM"/>
    <property type="match status" value="1"/>
</dbReference>
<dbReference type="EMBL" id="JALJOU010000060">
    <property type="protein sequence ID" value="KAK9827254.1"/>
    <property type="molecule type" value="Genomic_DNA"/>
</dbReference>
<evidence type="ECO:0000259" key="4">
    <source>
        <dbReference type="PROSITE" id="PS50011"/>
    </source>
</evidence>
<evidence type="ECO:0000313" key="5">
    <source>
        <dbReference type="EMBL" id="KAK9827254.1"/>
    </source>
</evidence>
<evidence type="ECO:0000256" key="2">
    <source>
        <dbReference type="SAM" id="MobiDB-lite"/>
    </source>
</evidence>
<keyword evidence="1" id="KW-0547">Nucleotide-binding</keyword>
<keyword evidence="3" id="KW-0812">Transmembrane</keyword>
<dbReference type="InterPro" id="IPR017441">
    <property type="entry name" value="Protein_kinase_ATP_BS"/>
</dbReference>
<feature type="compositionally biased region" description="Low complexity" evidence="2">
    <location>
        <begin position="206"/>
        <end position="219"/>
    </location>
</feature>
<keyword evidence="6" id="KW-1185">Reference proteome</keyword>